<reference evidence="1" key="1">
    <citation type="submission" date="2020-09" db="EMBL/GenBank/DDBJ databases">
        <title>Genome-Enabled Discovery of Anthraquinone Biosynthesis in Senna tora.</title>
        <authorList>
            <person name="Kang S.-H."/>
            <person name="Pandey R.P."/>
            <person name="Lee C.-M."/>
            <person name="Sim J.-S."/>
            <person name="Jeong J.-T."/>
            <person name="Choi B.-S."/>
            <person name="Jung M."/>
            <person name="Ginzburg D."/>
            <person name="Zhao K."/>
            <person name="Won S.Y."/>
            <person name="Oh T.-J."/>
            <person name="Yu Y."/>
            <person name="Kim N.-H."/>
            <person name="Lee O.R."/>
            <person name="Lee T.-H."/>
            <person name="Bashyal P."/>
            <person name="Kim T.-S."/>
            <person name="Lee W.-H."/>
            <person name="Kawkins C."/>
            <person name="Kim C.-K."/>
            <person name="Kim J.S."/>
            <person name="Ahn B.O."/>
            <person name="Rhee S.Y."/>
            <person name="Sohng J.K."/>
        </authorList>
    </citation>
    <scope>NUCLEOTIDE SEQUENCE</scope>
    <source>
        <tissue evidence="1">Leaf</tissue>
    </source>
</reference>
<comment type="caution">
    <text evidence="1">The sequence shown here is derived from an EMBL/GenBank/DDBJ whole genome shotgun (WGS) entry which is preliminary data.</text>
</comment>
<accession>A0A834SZU8</accession>
<gene>
    <name evidence="1" type="ORF">G2W53_033749</name>
</gene>
<proteinExistence type="predicted"/>
<keyword evidence="2" id="KW-1185">Reference proteome</keyword>
<dbReference type="EMBL" id="JAAIUW010000010">
    <property type="protein sequence ID" value="KAF7812773.1"/>
    <property type="molecule type" value="Genomic_DNA"/>
</dbReference>
<dbReference type="Proteomes" id="UP000634136">
    <property type="component" value="Unassembled WGS sequence"/>
</dbReference>
<protein>
    <submittedName>
        <fullName evidence="1">Uncharacterized protein</fullName>
    </submittedName>
</protein>
<sequence>MTWRRIIAFSTFTLIVVTTISFSKNIIKKSLHLFAPFVEDKENSMMGDDTGFDNLLEMKVDMVEVGDIMVDSLDYFEKIHQYHKYYQNVNN</sequence>
<evidence type="ECO:0000313" key="2">
    <source>
        <dbReference type="Proteomes" id="UP000634136"/>
    </source>
</evidence>
<organism evidence="1 2">
    <name type="scientific">Senna tora</name>
    <dbReference type="NCBI Taxonomy" id="362788"/>
    <lineage>
        <taxon>Eukaryota</taxon>
        <taxon>Viridiplantae</taxon>
        <taxon>Streptophyta</taxon>
        <taxon>Embryophyta</taxon>
        <taxon>Tracheophyta</taxon>
        <taxon>Spermatophyta</taxon>
        <taxon>Magnoliopsida</taxon>
        <taxon>eudicotyledons</taxon>
        <taxon>Gunneridae</taxon>
        <taxon>Pentapetalae</taxon>
        <taxon>rosids</taxon>
        <taxon>fabids</taxon>
        <taxon>Fabales</taxon>
        <taxon>Fabaceae</taxon>
        <taxon>Caesalpinioideae</taxon>
        <taxon>Cassia clade</taxon>
        <taxon>Senna</taxon>
    </lineage>
</organism>
<name>A0A834SZU8_9FABA</name>
<dbReference type="AlphaFoldDB" id="A0A834SZU8"/>
<evidence type="ECO:0000313" key="1">
    <source>
        <dbReference type="EMBL" id="KAF7812773.1"/>
    </source>
</evidence>